<name>A0A921SSK8_9FIRM</name>
<dbReference type="PANTHER" id="PTHR46112">
    <property type="entry name" value="AMINOPEPTIDASE"/>
    <property type="match status" value="1"/>
</dbReference>
<keyword evidence="5" id="KW-0645">Protease</keyword>
<dbReference type="AlphaFoldDB" id="A0A921SSK8"/>
<dbReference type="PANTHER" id="PTHR46112:SF3">
    <property type="entry name" value="AMINOPEPTIDASE YPDF"/>
    <property type="match status" value="1"/>
</dbReference>
<keyword evidence="5" id="KW-0031">Aminopeptidase</keyword>
<feature type="domain" description="Creatinase N-terminal" evidence="4">
    <location>
        <begin position="4"/>
        <end position="126"/>
    </location>
</feature>
<dbReference type="InterPro" id="IPR036005">
    <property type="entry name" value="Creatinase/aminopeptidase-like"/>
</dbReference>
<proteinExistence type="inferred from homology"/>
<reference evidence="5" key="1">
    <citation type="journal article" date="2021" name="PeerJ">
        <title>Extensive microbial diversity within the chicken gut microbiome revealed by metagenomics and culture.</title>
        <authorList>
            <person name="Gilroy R."/>
            <person name="Ravi A."/>
            <person name="Getino M."/>
            <person name="Pursley I."/>
            <person name="Horton D.L."/>
            <person name="Alikhan N.F."/>
            <person name="Baker D."/>
            <person name="Gharbi K."/>
            <person name="Hall N."/>
            <person name="Watson M."/>
            <person name="Adriaenssens E.M."/>
            <person name="Foster-Nyarko E."/>
            <person name="Jarju S."/>
            <person name="Secka A."/>
            <person name="Antonio M."/>
            <person name="Oren A."/>
            <person name="Chaudhuri R.R."/>
            <person name="La Ragione R."/>
            <person name="Hildebrand F."/>
            <person name="Pallen M.J."/>
        </authorList>
    </citation>
    <scope>NUCLEOTIDE SEQUENCE</scope>
    <source>
        <strain evidence="5">CHK179-5677</strain>
    </source>
</reference>
<dbReference type="InterPro" id="IPR000994">
    <property type="entry name" value="Pept_M24"/>
</dbReference>
<dbReference type="Pfam" id="PF00557">
    <property type="entry name" value="Peptidase_M24"/>
    <property type="match status" value="1"/>
</dbReference>
<dbReference type="FunFam" id="3.90.230.10:FF:000014">
    <property type="entry name" value="Aminopeptidase P family protein"/>
    <property type="match status" value="1"/>
</dbReference>
<evidence type="ECO:0000313" key="5">
    <source>
        <dbReference type="EMBL" id="HJG86960.1"/>
    </source>
</evidence>
<dbReference type="InterPro" id="IPR029149">
    <property type="entry name" value="Creatin/AminoP/Spt16_N"/>
</dbReference>
<accession>A0A921SSK8</accession>
<dbReference type="SUPFAM" id="SSF55920">
    <property type="entry name" value="Creatinase/aminopeptidase"/>
    <property type="match status" value="1"/>
</dbReference>
<dbReference type="EMBL" id="DYUC01000080">
    <property type="protein sequence ID" value="HJG86960.1"/>
    <property type="molecule type" value="Genomic_DNA"/>
</dbReference>
<comment type="similarity">
    <text evidence="1">Belongs to the peptidase M24B family.</text>
</comment>
<protein>
    <submittedName>
        <fullName evidence="5">Aminopeptidase P family protein</fullName>
    </submittedName>
</protein>
<evidence type="ECO:0000256" key="1">
    <source>
        <dbReference type="ARBA" id="ARBA00008766"/>
    </source>
</evidence>
<dbReference type="Pfam" id="PF01321">
    <property type="entry name" value="Creatinase_N"/>
    <property type="match status" value="1"/>
</dbReference>
<feature type="domain" description="Peptidase M24" evidence="3">
    <location>
        <begin position="136"/>
        <end position="338"/>
    </location>
</feature>
<dbReference type="InterPro" id="IPR050659">
    <property type="entry name" value="Peptidase_M24B"/>
</dbReference>
<dbReference type="RefSeq" id="WP_295369800.1">
    <property type="nucleotide sequence ID" value="NZ_DYUC01000080.1"/>
</dbReference>
<dbReference type="GO" id="GO:0004177">
    <property type="term" value="F:aminopeptidase activity"/>
    <property type="evidence" value="ECO:0007669"/>
    <property type="project" value="UniProtKB-KW"/>
</dbReference>
<organism evidence="5 6">
    <name type="scientific">Pseudoflavonifractor capillosus</name>
    <dbReference type="NCBI Taxonomy" id="106588"/>
    <lineage>
        <taxon>Bacteria</taxon>
        <taxon>Bacillati</taxon>
        <taxon>Bacillota</taxon>
        <taxon>Clostridia</taxon>
        <taxon>Eubacteriales</taxon>
        <taxon>Oscillospiraceae</taxon>
        <taxon>Pseudoflavonifractor</taxon>
    </lineage>
</organism>
<evidence type="ECO:0000313" key="6">
    <source>
        <dbReference type="Proteomes" id="UP000760668"/>
    </source>
</evidence>
<dbReference type="Gene3D" id="3.90.230.10">
    <property type="entry name" value="Creatinase/methionine aminopeptidase superfamily"/>
    <property type="match status" value="1"/>
</dbReference>
<gene>
    <name evidence="5" type="ORF">K8V01_08070</name>
</gene>
<dbReference type="CDD" id="cd01092">
    <property type="entry name" value="APP-like"/>
    <property type="match status" value="1"/>
</dbReference>
<comment type="caution">
    <text evidence="5">The sequence shown here is derived from an EMBL/GenBank/DDBJ whole genome shotgun (WGS) entry which is preliminary data.</text>
</comment>
<dbReference type="Gene3D" id="3.40.350.10">
    <property type="entry name" value="Creatinase/prolidase N-terminal domain"/>
    <property type="match status" value="1"/>
</dbReference>
<keyword evidence="2" id="KW-0378">Hydrolase</keyword>
<dbReference type="InterPro" id="IPR000587">
    <property type="entry name" value="Creatinase_N"/>
</dbReference>
<sequence length="354" mass="38345">MNHLKQIGAKLPEYGIDAMLLSSAPGEFYGVGFHGEGYVVVTAGECRYFTDSRYIEAAEKTVTGAAIAMTSREKSYPALLQQAIDELGIHKMGFEDGYMTVAQYKHLDNALQVELVPAQGLVNGLRGAKDQEELDAMVQAQRISERAFDEILKFIKPGVTEKEIAAKLEYDMLRFGAQKMSFDPIVVSGPNGSLPHGVPSDKKVEKGEFITMDFGCIYNGYCSDMTRTVALGEPTEEMRKVYDVVLQAQLAGLAASKAGVTGKSIDAAARKVIEDAGYGEYFGHGYGHSVGIEIHEAPNANMRDETPMPVGAAVSAEPGIYLPGRFGVRIEDVAIMTEDGCIDITKAPKELIVL</sequence>
<evidence type="ECO:0000259" key="4">
    <source>
        <dbReference type="Pfam" id="PF01321"/>
    </source>
</evidence>
<dbReference type="SUPFAM" id="SSF53092">
    <property type="entry name" value="Creatinase/prolidase N-terminal domain"/>
    <property type="match status" value="1"/>
</dbReference>
<evidence type="ECO:0000256" key="2">
    <source>
        <dbReference type="ARBA" id="ARBA00022801"/>
    </source>
</evidence>
<evidence type="ECO:0000259" key="3">
    <source>
        <dbReference type="Pfam" id="PF00557"/>
    </source>
</evidence>
<dbReference type="Proteomes" id="UP000760668">
    <property type="component" value="Unassembled WGS sequence"/>
</dbReference>
<reference evidence="5" key="2">
    <citation type="submission" date="2021-09" db="EMBL/GenBank/DDBJ databases">
        <authorList>
            <person name="Gilroy R."/>
        </authorList>
    </citation>
    <scope>NUCLEOTIDE SEQUENCE</scope>
    <source>
        <strain evidence="5">CHK179-5677</strain>
    </source>
</reference>